<accession>A0A964E0P4</accession>
<gene>
    <name evidence="1" type="ORF">ASILVAE211_19460</name>
</gene>
<comment type="caution">
    <text evidence="1">The sequence shown here is derived from an EMBL/GenBank/DDBJ whole genome shotgun (WGS) entry which is preliminary data.</text>
</comment>
<reference evidence="1" key="1">
    <citation type="journal article" date="2021" name="Microorganisms">
        <title>Acidisoma silvae sp. nov. and Acidisomacellulosilytica sp. nov., Two Acidophilic Bacteria Isolated from Decaying Wood, Hydrolyzing Cellulose and Producing Poly-3-hydroxybutyrate.</title>
        <authorList>
            <person name="Mieszkin S."/>
            <person name="Pouder E."/>
            <person name="Uroz S."/>
            <person name="Simon-Colin C."/>
            <person name="Alain K."/>
        </authorList>
    </citation>
    <scope>NUCLEOTIDE SEQUENCE</scope>
    <source>
        <strain evidence="1">HW T2.11</strain>
    </source>
</reference>
<evidence type="ECO:0000313" key="2">
    <source>
        <dbReference type="Proteomes" id="UP000708298"/>
    </source>
</evidence>
<sequence length="81" mass="8460">MNVMDNKRLACELVEAAAQAMATLDGGPPTDRVLQAYRGDAKAIATAVIVRLAGSSRASGFPKGALVAKALAFLAEEMRKL</sequence>
<organism evidence="1 2">
    <name type="scientific">Acidisoma silvae</name>
    <dbReference type="NCBI Taxonomy" id="2802396"/>
    <lineage>
        <taxon>Bacteria</taxon>
        <taxon>Pseudomonadati</taxon>
        <taxon>Pseudomonadota</taxon>
        <taxon>Alphaproteobacteria</taxon>
        <taxon>Acetobacterales</taxon>
        <taxon>Acidocellaceae</taxon>
        <taxon>Acidisoma</taxon>
    </lineage>
</organism>
<dbReference type="Proteomes" id="UP000708298">
    <property type="component" value="Unassembled WGS sequence"/>
</dbReference>
<evidence type="ECO:0000313" key="1">
    <source>
        <dbReference type="EMBL" id="MCB8877382.1"/>
    </source>
</evidence>
<name>A0A964E0P4_9PROT</name>
<keyword evidence="2" id="KW-1185">Reference proteome</keyword>
<proteinExistence type="predicted"/>
<dbReference type="AlphaFoldDB" id="A0A964E0P4"/>
<protein>
    <submittedName>
        <fullName evidence="1">Uncharacterized protein</fullName>
    </submittedName>
</protein>
<reference evidence="1" key="2">
    <citation type="submission" date="2021-01" db="EMBL/GenBank/DDBJ databases">
        <authorList>
            <person name="Mieszkin S."/>
            <person name="Pouder E."/>
            <person name="Alain K."/>
        </authorList>
    </citation>
    <scope>NUCLEOTIDE SEQUENCE</scope>
    <source>
        <strain evidence="1">HW T2.11</strain>
    </source>
</reference>
<dbReference type="EMBL" id="JAESVB010000013">
    <property type="protein sequence ID" value="MCB8877382.1"/>
    <property type="molecule type" value="Genomic_DNA"/>
</dbReference>
<dbReference type="RefSeq" id="WP_227323035.1">
    <property type="nucleotide sequence ID" value="NZ_JAESVB010000013.1"/>
</dbReference>